<dbReference type="PANTHER" id="PTHR35317">
    <property type="entry name" value="OS04G0629600 PROTEIN"/>
    <property type="match status" value="1"/>
</dbReference>
<dbReference type="EMBL" id="ASHM01018481">
    <property type="protein sequence ID" value="PNY00066.1"/>
    <property type="molecule type" value="Genomic_DNA"/>
</dbReference>
<dbReference type="SUPFAM" id="SSF57756">
    <property type="entry name" value="Retrovirus zinc finger-like domains"/>
    <property type="match status" value="1"/>
</dbReference>
<dbReference type="Pfam" id="PF00098">
    <property type="entry name" value="zf-CCHC"/>
    <property type="match status" value="1"/>
</dbReference>
<feature type="region of interest" description="Disordered" evidence="2">
    <location>
        <begin position="81"/>
        <end position="117"/>
    </location>
</feature>
<name>A0A2K3NAK1_TRIPR</name>
<dbReference type="Proteomes" id="UP000236291">
    <property type="component" value="Unassembled WGS sequence"/>
</dbReference>
<dbReference type="AlphaFoldDB" id="A0A2K3NAK1"/>
<evidence type="ECO:0000259" key="3">
    <source>
        <dbReference type="PROSITE" id="PS50158"/>
    </source>
</evidence>
<dbReference type="GO" id="GO:0008270">
    <property type="term" value="F:zinc ion binding"/>
    <property type="evidence" value="ECO:0007669"/>
    <property type="project" value="UniProtKB-KW"/>
</dbReference>
<dbReference type="InterPro" id="IPR036875">
    <property type="entry name" value="Znf_CCHC_sf"/>
</dbReference>
<proteinExistence type="predicted"/>
<keyword evidence="1" id="KW-0863">Zinc-finger</keyword>
<evidence type="ECO:0000313" key="4">
    <source>
        <dbReference type="EMBL" id="PNY00066.1"/>
    </source>
</evidence>
<comment type="caution">
    <text evidence="4">The sequence shown here is derived from an EMBL/GenBank/DDBJ whole genome shotgun (WGS) entry which is preliminary data.</text>
</comment>
<evidence type="ECO:0000256" key="1">
    <source>
        <dbReference type="PROSITE-ProRule" id="PRU00047"/>
    </source>
</evidence>
<gene>
    <name evidence="4" type="ORF">L195_g023340</name>
</gene>
<dbReference type="InterPro" id="IPR054722">
    <property type="entry name" value="PolX-like_BBD"/>
</dbReference>
<evidence type="ECO:0000256" key="2">
    <source>
        <dbReference type="SAM" id="MobiDB-lite"/>
    </source>
</evidence>
<accession>A0A2K3NAK1</accession>
<dbReference type="ExpressionAtlas" id="A0A2K3NAK1">
    <property type="expression patterns" value="baseline"/>
</dbReference>
<dbReference type="PANTHER" id="PTHR35317:SF27">
    <property type="entry name" value="RETROVIRUS-RELATED POL POLYPROTEIN FROM TRANSPOSON TNT 1-94"/>
    <property type="match status" value="1"/>
</dbReference>
<feature type="domain" description="CCHC-type" evidence="3">
    <location>
        <begin position="128"/>
        <end position="143"/>
    </location>
</feature>
<sequence length="276" mass="31781">MKIGEFIEEYFSRTLTIANKMSSHGETVTQSMIVEKILRSLTSKFNYVACSIEESNDTTAMTIDELQSSLLVQEQRMKNQKEEQEQILKVSNGGRGYSGRGENSYGRDRGRGRGRGRSVKINKDAVECYKCHKLGHYQADCPSWKEDNVNYAQFDEEQEILLMEQETVIKEPQESGEKLELWFLDSGCSKHMVGNKNWLFVYDDTFKDSVKLGDDSKMSVEGKGNLKLHIESFTQILTNVYYSPELKNNLISIGQLQQKNLTVIFKNDTNFYNRRI</sequence>
<keyword evidence="1" id="KW-0862">Zinc</keyword>
<dbReference type="PROSITE" id="PS50158">
    <property type="entry name" value="ZF_CCHC"/>
    <property type="match status" value="1"/>
</dbReference>
<dbReference type="InterPro" id="IPR001878">
    <property type="entry name" value="Znf_CCHC"/>
</dbReference>
<dbReference type="Gene3D" id="4.10.60.10">
    <property type="entry name" value="Zinc finger, CCHC-type"/>
    <property type="match status" value="1"/>
</dbReference>
<dbReference type="GO" id="GO:0003676">
    <property type="term" value="F:nucleic acid binding"/>
    <property type="evidence" value="ECO:0007669"/>
    <property type="project" value="InterPro"/>
</dbReference>
<dbReference type="SMART" id="SM00343">
    <property type="entry name" value="ZnF_C2HC"/>
    <property type="match status" value="1"/>
</dbReference>
<dbReference type="Pfam" id="PF14223">
    <property type="entry name" value="Retrotran_gag_2"/>
    <property type="match status" value="1"/>
</dbReference>
<evidence type="ECO:0000313" key="5">
    <source>
        <dbReference type="Proteomes" id="UP000236291"/>
    </source>
</evidence>
<organism evidence="4 5">
    <name type="scientific">Trifolium pratense</name>
    <name type="common">Red clover</name>
    <dbReference type="NCBI Taxonomy" id="57577"/>
    <lineage>
        <taxon>Eukaryota</taxon>
        <taxon>Viridiplantae</taxon>
        <taxon>Streptophyta</taxon>
        <taxon>Embryophyta</taxon>
        <taxon>Tracheophyta</taxon>
        <taxon>Spermatophyta</taxon>
        <taxon>Magnoliopsida</taxon>
        <taxon>eudicotyledons</taxon>
        <taxon>Gunneridae</taxon>
        <taxon>Pentapetalae</taxon>
        <taxon>rosids</taxon>
        <taxon>fabids</taxon>
        <taxon>Fabales</taxon>
        <taxon>Fabaceae</taxon>
        <taxon>Papilionoideae</taxon>
        <taxon>50 kb inversion clade</taxon>
        <taxon>NPAAA clade</taxon>
        <taxon>Hologalegina</taxon>
        <taxon>IRL clade</taxon>
        <taxon>Trifolieae</taxon>
        <taxon>Trifolium</taxon>
    </lineage>
</organism>
<protein>
    <submittedName>
        <fullName evidence="4">Retrovirus-related Pol polyprotein from transposon TNT 1-94</fullName>
    </submittedName>
</protein>
<reference evidence="4 5" key="1">
    <citation type="journal article" date="2014" name="Am. J. Bot.">
        <title>Genome assembly and annotation for red clover (Trifolium pratense; Fabaceae).</title>
        <authorList>
            <person name="Istvanek J."/>
            <person name="Jaros M."/>
            <person name="Krenek A."/>
            <person name="Repkova J."/>
        </authorList>
    </citation>
    <scope>NUCLEOTIDE SEQUENCE [LARGE SCALE GENOMIC DNA]</scope>
    <source>
        <strain evidence="5">cv. Tatra</strain>
        <tissue evidence="4">Young leaves</tissue>
    </source>
</reference>
<dbReference type="Pfam" id="PF22936">
    <property type="entry name" value="Pol_BBD"/>
    <property type="match status" value="1"/>
</dbReference>
<reference evidence="4 5" key="2">
    <citation type="journal article" date="2017" name="Front. Plant Sci.">
        <title>Gene Classification and Mining of Molecular Markers Useful in Red Clover (Trifolium pratense) Breeding.</title>
        <authorList>
            <person name="Istvanek J."/>
            <person name="Dluhosova J."/>
            <person name="Dluhos P."/>
            <person name="Patkova L."/>
            <person name="Nedelnik J."/>
            <person name="Repkova J."/>
        </authorList>
    </citation>
    <scope>NUCLEOTIDE SEQUENCE [LARGE SCALE GENOMIC DNA]</scope>
    <source>
        <strain evidence="5">cv. Tatra</strain>
        <tissue evidence="4">Young leaves</tissue>
    </source>
</reference>
<keyword evidence="1" id="KW-0479">Metal-binding</keyword>